<evidence type="ECO:0000259" key="12">
    <source>
        <dbReference type="Pfam" id="PF09084"/>
    </source>
</evidence>
<evidence type="ECO:0000256" key="7">
    <source>
        <dbReference type="ARBA" id="ARBA00022898"/>
    </source>
</evidence>
<evidence type="ECO:0000256" key="8">
    <source>
        <dbReference type="ARBA" id="ARBA00022977"/>
    </source>
</evidence>
<dbReference type="KEGG" id="spon:HME9304_01156"/>
<comment type="pathway">
    <text evidence="2">Cofactor biosynthesis; thiamine diphosphate biosynthesis.</text>
</comment>
<dbReference type="Pfam" id="PF09084">
    <property type="entry name" value="NMT1"/>
    <property type="match status" value="1"/>
</dbReference>
<keyword evidence="7" id="KW-0663">Pyridoxal phosphate</keyword>
<name>A0A2Z4LQR3_9FLAO</name>
<dbReference type="GO" id="GO:0009228">
    <property type="term" value="P:thiamine biosynthetic process"/>
    <property type="evidence" value="ECO:0007669"/>
    <property type="project" value="UniProtKB-KW"/>
</dbReference>
<evidence type="ECO:0000313" key="14">
    <source>
        <dbReference type="Proteomes" id="UP000248536"/>
    </source>
</evidence>
<protein>
    <recommendedName>
        <fullName evidence="10">Thiamine pyrimidine synthase</fullName>
    </recommendedName>
</protein>
<evidence type="ECO:0000313" key="13">
    <source>
        <dbReference type="EMBL" id="AWX44156.1"/>
    </source>
</evidence>
<sequence length="301" mass="34397">MEKLKIALDWTANTNHSGFYVAREKGFYREYGIDLEINTPETDDYSKTPAKKVELGEADIALCPFESILSYNTKKDHFDAVAIATIFKKDISAITVLEESDIKTPKDLDGKVYASYKARYEDDIVKRMIRNDGGTGDIKIEYPKRLGIWDTLINGSLDATWIFTNWEGVHAKSKGVALRNFKMGDYEIPYGYSPVIFASRSKVDSNKKCYQDFLSATKQGFLYAIEYPKYAVDCIKPHIAKSDADIDLLESQKLSNTFYGNQNNWGMMEKEKVDLFLNWLYDSNLETAGLKYEDLVFINLL</sequence>
<comment type="subunit">
    <text evidence="4">Homodimer.</text>
</comment>
<feature type="domain" description="SsuA/THI5-like" evidence="12">
    <location>
        <begin position="13"/>
        <end position="230"/>
    </location>
</feature>
<dbReference type="PANTHER" id="PTHR31528">
    <property type="entry name" value="4-AMINO-5-HYDROXYMETHYL-2-METHYLPYRIMIDINE PHOSPHATE SYNTHASE THI11-RELATED"/>
    <property type="match status" value="1"/>
</dbReference>
<dbReference type="InterPro" id="IPR015168">
    <property type="entry name" value="SsuA/THI5"/>
</dbReference>
<dbReference type="SUPFAM" id="SSF53850">
    <property type="entry name" value="Periplasmic binding protein-like II"/>
    <property type="match status" value="1"/>
</dbReference>
<dbReference type="AlphaFoldDB" id="A0A2Z4LQR3"/>
<dbReference type="GO" id="GO:0016740">
    <property type="term" value="F:transferase activity"/>
    <property type="evidence" value="ECO:0007669"/>
    <property type="project" value="UniProtKB-KW"/>
</dbReference>
<evidence type="ECO:0000256" key="6">
    <source>
        <dbReference type="ARBA" id="ARBA00022723"/>
    </source>
</evidence>
<accession>A0A2Z4LQR3</accession>
<evidence type="ECO:0000256" key="11">
    <source>
        <dbReference type="ARBA" id="ARBA00048179"/>
    </source>
</evidence>
<dbReference type="Proteomes" id="UP000248536">
    <property type="component" value="Chromosome"/>
</dbReference>
<dbReference type="InterPro" id="IPR027939">
    <property type="entry name" value="NMT1/THI5"/>
</dbReference>
<dbReference type="RefSeq" id="WP_112377657.1">
    <property type="nucleotide sequence ID" value="NZ_CP030104.1"/>
</dbReference>
<evidence type="ECO:0000256" key="3">
    <source>
        <dbReference type="ARBA" id="ARBA00009406"/>
    </source>
</evidence>
<comment type="catalytic activity">
    <reaction evidence="11">
        <text>N(6)-(pyridoxal phosphate)-L-lysyl-[4-amino-5-hydroxymethyl-2-methylpyrimidine phosphate synthase] + L-histidyl-[4-amino-5-hydroxymethyl-2-methylpyrimidine phosphate synthase] + 2 Fe(3+) + 4 H2O = L-lysyl-[4-amino-5-hydroxymethyl-2-methylpyrimidine phosphate synthase] + (2S)-2-amino-5-hydroxy-4-oxopentanoyl-[4-amino-5-hydroxymethyl-2-methylpyrimidine phosphate synthase] + 4-amino-2-methyl-5-(phosphooxymethyl)pyrimidine + 3-oxopropanoate + 2 Fe(2+) + 2 H(+)</text>
        <dbReference type="Rhea" id="RHEA:65756"/>
        <dbReference type="Rhea" id="RHEA-COMP:16892"/>
        <dbReference type="Rhea" id="RHEA-COMP:16893"/>
        <dbReference type="Rhea" id="RHEA-COMP:16894"/>
        <dbReference type="Rhea" id="RHEA-COMP:16895"/>
        <dbReference type="ChEBI" id="CHEBI:15377"/>
        <dbReference type="ChEBI" id="CHEBI:15378"/>
        <dbReference type="ChEBI" id="CHEBI:29033"/>
        <dbReference type="ChEBI" id="CHEBI:29034"/>
        <dbReference type="ChEBI" id="CHEBI:29969"/>
        <dbReference type="ChEBI" id="CHEBI:29979"/>
        <dbReference type="ChEBI" id="CHEBI:33190"/>
        <dbReference type="ChEBI" id="CHEBI:58354"/>
        <dbReference type="ChEBI" id="CHEBI:143915"/>
        <dbReference type="ChEBI" id="CHEBI:157692"/>
    </reaction>
    <physiologicalReaction direction="left-to-right" evidence="11">
        <dbReference type="Rhea" id="RHEA:65757"/>
    </physiologicalReaction>
</comment>
<evidence type="ECO:0000256" key="4">
    <source>
        <dbReference type="ARBA" id="ARBA00011738"/>
    </source>
</evidence>
<dbReference type="OrthoDB" id="9815602at2"/>
<comment type="function">
    <text evidence="1">Responsible for the formation of the pyrimidine heterocycle in the thiamine biosynthesis pathway. Catalyzes the formation of hydroxymethylpyrimidine phosphate (HMP-P) from histidine and pyridoxal phosphate (PLP). The protein uses PLP and the active site histidine to form HMP-P, generating an inactive enzyme. The enzyme can only undergo a single turnover, which suggests it is a suicide enzyme.</text>
</comment>
<dbReference type="EMBL" id="CP030104">
    <property type="protein sequence ID" value="AWX44156.1"/>
    <property type="molecule type" value="Genomic_DNA"/>
</dbReference>
<comment type="similarity">
    <text evidence="3">Belongs to the NMT1/THI5 family.</text>
</comment>
<dbReference type="PANTHER" id="PTHR31528:SF1">
    <property type="entry name" value="4-AMINO-5-HYDROXYMETHYL-2-METHYLPYRIMIDINE PHOSPHATE SYNTHASE THI11-RELATED"/>
    <property type="match status" value="1"/>
</dbReference>
<keyword evidence="6" id="KW-0479">Metal-binding</keyword>
<dbReference type="Gene3D" id="3.40.190.10">
    <property type="entry name" value="Periplasmic binding protein-like II"/>
    <property type="match status" value="2"/>
</dbReference>
<keyword evidence="5" id="KW-0808">Transferase</keyword>
<evidence type="ECO:0000256" key="1">
    <source>
        <dbReference type="ARBA" id="ARBA00003469"/>
    </source>
</evidence>
<evidence type="ECO:0000256" key="2">
    <source>
        <dbReference type="ARBA" id="ARBA00004948"/>
    </source>
</evidence>
<dbReference type="GO" id="GO:0046872">
    <property type="term" value="F:metal ion binding"/>
    <property type="evidence" value="ECO:0007669"/>
    <property type="project" value="UniProtKB-KW"/>
</dbReference>
<keyword evidence="8" id="KW-0784">Thiamine biosynthesis</keyword>
<gene>
    <name evidence="13" type="ORF">HME9304_01156</name>
</gene>
<keyword evidence="9" id="KW-0408">Iron</keyword>
<evidence type="ECO:0000256" key="9">
    <source>
        <dbReference type="ARBA" id="ARBA00023004"/>
    </source>
</evidence>
<evidence type="ECO:0000256" key="10">
    <source>
        <dbReference type="ARBA" id="ARBA00033171"/>
    </source>
</evidence>
<evidence type="ECO:0000256" key="5">
    <source>
        <dbReference type="ARBA" id="ARBA00022679"/>
    </source>
</evidence>
<proteinExistence type="inferred from homology"/>
<organism evidence="13 14">
    <name type="scientific">Flagellimonas maritima</name>
    <dbReference type="NCBI Taxonomy" id="1383885"/>
    <lineage>
        <taxon>Bacteria</taxon>
        <taxon>Pseudomonadati</taxon>
        <taxon>Bacteroidota</taxon>
        <taxon>Flavobacteriia</taxon>
        <taxon>Flavobacteriales</taxon>
        <taxon>Flavobacteriaceae</taxon>
        <taxon>Flagellimonas</taxon>
    </lineage>
</organism>
<keyword evidence="14" id="KW-1185">Reference proteome</keyword>
<reference evidence="13 14" key="1">
    <citation type="submission" date="2018-06" db="EMBL/GenBank/DDBJ databases">
        <title>Spongiibacterium sp. HME9304 Genome sequencing and assembly.</title>
        <authorList>
            <person name="Kang H."/>
            <person name="Kim H."/>
            <person name="Joh K."/>
        </authorList>
    </citation>
    <scope>NUCLEOTIDE SEQUENCE [LARGE SCALE GENOMIC DNA]</scope>
    <source>
        <strain evidence="13 14">HME9304</strain>
    </source>
</reference>